<dbReference type="PROSITE" id="PS51841">
    <property type="entry name" value="LTD"/>
    <property type="match status" value="1"/>
</dbReference>
<dbReference type="RefSeq" id="WP_205356140.1">
    <property type="nucleotide sequence ID" value="NZ_JADKYB010000003.1"/>
</dbReference>
<dbReference type="InterPro" id="IPR036415">
    <property type="entry name" value="Lamin_tail_dom_sf"/>
</dbReference>
<dbReference type="Gene3D" id="2.60.40.1260">
    <property type="entry name" value="Lamin Tail domain"/>
    <property type="match status" value="1"/>
</dbReference>
<organism evidence="2 3">
    <name type="scientific">Actinacidiphila acididurans</name>
    <dbReference type="NCBI Taxonomy" id="2784346"/>
    <lineage>
        <taxon>Bacteria</taxon>
        <taxon>Bacillati</taxon>
        <taxon>Actinomycetota</taxon>
        <taxon>Actinomycetes</taxon>
        <taxon>Kitasatosporales</taxon>
        <taxon>Streptomycetaceae</taxon>
        <taxon>Actinacidiphila</taxon>
    </lineage>
</organism>
<dbReference type="Pfam" id="PF00932">
    <property type="entry name" value="LTD"/>
    <property type="match status" value="1"/>
</dbReference>
<reference evidence="2 3" key="1">
    <citation type="submission" date="2021-01" db="EMBL/GenBank/DDBJ databases">
        <title>Streptomyces acididurans sp. nov., isolated from a peat swamp forest soil.</title>
        <authorList>
            <person name="Chantavorakit T."/>
            <person name="Duangmal K."/>
        </authorList>
    </citation>
    <scope>NUCLEOTIDE SEQUENCE [LARGE SCALE GENOMIC DNA]</scope>
    <source>
        <strain evidence="2 3">KK5PA1</strain>
    </source>
</reference>
<protein>
    <submittedName>
        <fullName evidence="2">Lamin tail domain-containing protein</fullName>
    </submittedName>
</protein>
<dbReference type="InterPro" id="IPR047995">
    <property type="entry name" value="Choice_anch_K"/>
</dbReference>
<dbReference type="InterPro" id="IPR001322">
    <property type="entry name" value="Lamin_tail_dom"/>
</dbReference>
<evidence type="ECO:0000313" key="2">
    <source>
        <dbReference type="EMBL" id="MBM9504279.1"/>
    </source>
</evidence>
<accession>A0ABS2TLR8</accession>
<dbReference type="SUPFAM" id="SSF74853">
    <property type="entry name" value="Lamin A/C globular tail domain"/>
    <property type="match status" value="1"/>
</dbReference>
<comment type="caution">
    <text evidence="2">The sequence shown here is derived from an EMBL/GenBank/DDBJ whole genome shotgun (WGS) entry which is preliminary data.</text>
</comment>
<evidence type="ECO:0000313" key="3">
    <source>
        <dbReference type="Proteomes" id="UP000749040"/>
    </source>
</evidence>
<evidence type="ECO:0000259" key="1">
    <source>
        <dbReference type="PROSITE" id="PS51841"/>
    </source>
</evidence>
<dbReference type="Proteomes" id="UP000749040">
    <property type="component" value="Unassembled WGS sequence"/>
</dbReference>
<dbReference type="NCBIfam" id="NF038131">
    <property type="entry name" value="choice_anch_K"/>
    <property type="match status" value="1"/>
</dbReference>
<gene>
    <name evidence="2" type="ORF">ITX44_06970</name>
</gene>
<keyword evidence="3" id="KW-1185">Reference proteome</keyword>
<feature type="domain" description="LTD" evidence="1">
    <location>
        <begin position="168"/>
        <end position="282"/>
    </location>
</feature>
<dbReference type="EMBL" id="JADKYB010000003">
    <property type="protein sequence ID" value="MBM9504279.1"/>
    <property type="molecule type" value="Genomic_DNA"/>
</dbReference>
<sequence length="282" mass="31439">MGKVSTKGVWKSVSVDESIITGLNTNYIRWGEAPEGRRSGYFFRGREVEAKLDGTEFVLGTFTHHNFPIVLAYTQFYAYLDVDVTFEDQTSVHLPSLRFHHNETPNVGEHQEDIVLLPNIDENRTVKVNGEDYLVQITGFTREGVRHIPQFTSPENGRNSADVKALFARVGQPNSYISHVQSHGHSANRQADEYVEILNGGAEPHDISGWTLTSDESGHSFTFPEGATVESGRRVRVYTNETHDEYGGFSYGVAHPVWNNQGDTAILEDADGNMISVFPYGG</sequence>
<name>A0ABS2TLR8_9ACTN</name>
<proteinExistence type="predicted"/>